<dbReference type="Proteomes" id="UP000275267">
    <property type="component" value="Unassembled WGS sequence"/>
</dbReference>
<reference evidence="2" key="1">
    <citation type="journal article" date="2019" name="Nat. Commun.">
        <title>The genome of broomcorn millet.</title>
        <authorList>
            <person name="Zou C."/>
            <person name="Miki D."/>
            <person name="Li D."/>
            <person name="Tang Q."/>
            <person name="Xiao L."/>
            <person name="Rajput S."/>
            <person name="Deng P."/>
            <person name="Jia W."/>
            <person name="Huang R."/>
            <person name="Zhang M."/>
            <person name="Sun Y."/>
            <person name="Hu J."/>
            <person name="Fu X."/>
            <person name="Schnable P.S."/>
            <person name="Li F."/>
            <person name="Zhang H."/>
            <person name="Feng B."/>
            <person name="Zhu X."/>
            <person name="Liu R."/>
            <person name="Schnable J.C."/>
            <person name="Zhu J.-K."/>
            <person name="Zhang H."/>
        </authorList>
    </citation>
    <scope>NUCLEOTIDE SEQUENCE [LARGE SCALE GENOMIC DNA]</scope>
</reference>
<comment type="caution">
    <text evidence="1">The sequence shown here is derived from an EMBL/GenBank/DDBJ whole genome shotgun (WGS) entry which is preliminary data.</text>
</comment>
<name>A0A3L6R9J9_PANMI</name>
<gene>
    <name evidence="1" type="ORF">C2845_PM06G26040</name>
</gene>
<dbReference type="Pfam" id="PF03004">
    <property type="entry name" value="Transposase_24"/>
    <property type="match status" value="1"/>
</dbReference>
<dbReference type="AlphaFoldDB" id="A0A3L6R9J9"/>
<dbReference type="OrthoDB" id="692019at2759"/>
<organism evidence="1 2">
    <name type="scientific">Panicum miliaceum</name>
    <name type="common">Proso millet</name>
    <name type="synonym">Broomcorn millet</name>
    <dbReference type="NCBI Taxonomy" id="4540"/>
    <lineage>
        <taxon>Eukaryota</taxon>
        <taxon>Viridiplantae</taxon>
        <taxon>Streptophyta</taxon>
        <taxon>Embryophyta</taxon>
        <taxon>Tracheophyta</taxon>
        <taxon>Spermatophyta</taxon>
        <taxon>Magnoliopsida</taxon>
        <taxon>Liliopsida</taxon>
        <taxon>Poales</taxon>
        <taxon>Poaceae</taxon>
        <taxon>PACMAD clade</taxon>
        <taxon>Panicoideae</taxon>
        <taxon>Panicodae</taxon>
        <taxon>Paniceae</taxon>
        <taxon>Panicinae</taxon>
        <taxon>Panicum</taxon>
        <taxon>Panicum sect. Panicum</taxon>
    </lineage>
</organism>
<protein>
    <recommendedName>
        <fullName evidence="3">Transposon protein, putative, CACTA, En/Spm sub-class</fullName>
    </recommendedName>
</protein>
<proteinExistence type="predicted"/>
<accession>A0A3L6R9J9</accession>
<keyword evidence="2" id="KW-1185">Reference proteome</keyword>
<evidence type="ECO:0000313" key="2">
    <source>
        <dbReference type="Proteomes" id="UP000275267"/>
    </source>
</evidence>
<dbReference type="InterPro" id="IPR004252">
    <property type="entry name" value="Probable_transposase_24"/>
</dbReference>
<dbReference type="EMBL" id="PQIB02000009">
    <property type="protein sequence ID" value="RLM99005.1"/>
    <property type="molecule type" value="Genomic_DNA"/>
</dbReference>
<sequence>MTTSGIKWKEFKADLKEKYFDETLTDEELKARTERAKACRAKLQLLHTSGSMSHASARHNLGEELGRPARRDEVFVKTYTRKNGVPSRQAAPKIDEIKEVLEAYLELMDKTIQQGDAYAVVCGLKEPKGCVRVLGLGPTPQEIGTPGLKSYMPTRIQMEAPRS</sequence>
<evidence type="ECO:0000313" key="1">
    <source>
        <dbReference type="EMBL" id="RLM99005.1"/>
    </source>
</evidence>
<evidence type="ECO:0008006" key="3">
    <source>
        <dbReference type="Google" id="ProtNLM"/>
    </source>
</evidence>